<dbReference type="EMBL" id="CADEAL010004135">
    <property type="protein sequence ID" value="CAB1452592.1"/>
    <property type="molecule type" value="Genomic_DNA"/>
</dbReference>
<feature type="signal peptide" evidence="2">
    <location>
        <begin position="1"/>
        <end position="21"/>
    </location>
</feature>
<evidence type="ECO:0000313" key="3">
    <source>
        <dbReference type="EMBL" id="CAB1452592.1"/>
    </source>
</evidence>
<proteinExistence type="predicted"/>
<sequence length="317" mass="34479">MSCYSSRLLLVAICAPTCASAASGLALSDQISTADSTRSSDNDPLPGPPRGGSAVHTHSQSAVVLPSRQGGVALHQDESFPPVRGVAVRHAPPPPLPLMRVLQREETGGCQRAQMMSPPHPRPRSAHAKDIDLPRRLPGTSPFRGATWQTGSLRERRLTHEATDGRNQQKKEEGDLRRQLISSDKMRITRLQSSSDPGEGAHCQFDLFHALLTNEMKANDAVPLITCLILTSCCLLLDECEQQVDHSVSAENSSLLLLLLLETRMTRAGGEKDAVVPFGLGLKSSEGWVEIFCLSPEAPVSLFVFFQIHEVNVTFDH</sequence>
<dbReference type="AlphaFoldDB" id="A0A9N7VNN5"/>
<reference evidence="3" key="1">
    <citation type="submission" date="2020-03" db="EMBL/GenBank/DDBJ databases">
        <authorList>
            <person name="Weist P."/>
        </authorList>
    </citation>
    <scope>NUCLEOTIDE SEQUENCE</scope>
</reference>
<evidence type="ECO:0000256" key="1">
    <source>
        <dbReference type="SAM" id="MobiDB-lite"/>
    </source>
</evidence>
<feature type="region of interest" description="Disordered" evidence="1">
    <location>
        <begin position="33"/>
        <end position="60"/>
    </location>
</feature>
<evidence type="ECO:0000256" key="2">
    <source>
        <dbReference type="SAM" id="SignalP"/>
    </source>
</evidence>
<organism evidence="3 4">
    <name type="scientific">Pleuronectes platessa</name>
    <name type="common">European plaice</name>
    <dbReference type="NCBI Taxonomy" id="8262"/>
    <lineage>
        <taxon>Eukaryota</taxon>
        <taxon>Metazoa</taxon>
        <taxon>Chordata</taxon>
        <taxon>Craniata</taxon>
        <taxon>Vertebrata</taxon>
        <taxon>Euteleostomi</taxon>
        <taxon>Actinopterygii</taxon>
        <taxon>Neopterygii</taxon>
        <taxon>Teleostei</taxon>
        <taxon>Neoteleostei</taxon>
        <taxon>Acanthomorphata</taxon>
        <taxon>Carangaria</taxon>
        <taxon>Pleuronectiformes</taxon>
        <taxon>Pleuronectoidei</taxon>
        <taxon>Pleuronectidae</taxon>
        <taxon>Pleuronectes</taxon>
    </lineage>
</organism>
<name>A0A9N7VNN5_PLEPL</name>
<dbReference type="Proteomes" id="UP001153269">
    <property type="component" value="Unassembled WGS sequence"/>
</dbReference>
<keyword evidence="2" id="KW-0732">Signal</keyword>
<feature type="chain" id="PRO_5040391884" description="Secreted protein" evidence="2">
    <location>
        <begin position="22"/>
        <end position="317"/>
    </location>
</feature>
<comment type="caution">
    <text evidence="3">The sequence shown here is derived from an EMBL/GenBank/DDBJ whole genome shotgun (WGS) entry which is preliminary data.</text>
</comment>
<protein>
    <recommendedName>
        <fullName evidence="5">Secreted protein</fullName>
    </recommendedName>
</protein>
<evidence type="ECO:0000313" key="4">
    <source>
        <dbReference type="Proteomes" id="UP001153269"/>
    </source>
</evidence>
<evidence type="ECO:0008006" key="5">
    <source>
        <dbReference type="Google" id="ProtNLM"/>
    </source>
</evidence>
<keyword evidence="4" id="KW-1185">Reference proteome</keyword>
<feature type="region of interest" description="Disordered" evidence="1">
    <location>
        <begin position="112"/>
        <end position="181"/>
    </location>
</feature>
<accession>A0A9N7VNN5</accession>
<feature type="compositionally biased region" description="Basic and acidic residues" evidence="1">
    <location>
        <begin position="153"/>
        <end position="178"/>
    </location>
</feature>
<gene>
    <name evidence="3" type="ORF">PLEPLA_LOCUS40342</name>
</gene>